<feature type="domain" description="Carbamoyl-phosphate synthase small subunit N-terminal" evidence="9">
    <location>
        <begin position="3"/>
        <end position="133"/>
    </location>
</feature>
<proteinExistence type="inferred from homology"/>
<feature type="binding site" evidence="8">
    <location>
        <position position="47"/>
    </location>
    <ligand>
        <name>L-glutamine</name>
        <dbReference type="ChEBI" id="CHEBI:58359"/>
    </ligand>
</feature>
<evidence type="ECO:0000256" key="2">
    <source>
        <dbReference type="ARBA" id="ARBA00007800"/>
    </source>
</evidence>
<feature type="active site" evidence="8">
    <location>
        <position position="352"/>
    </location>
</feature>
<keyword evidence="3 8" id="KW-0436">Ligase</keyword>
<evidence type="ECO:0000256" key="6">
    <source>
        <dbReference type="ARBA" id="ARBA00022962"/>
    </source>
</evidence>
<dbReference type="PANTHER" id="PTHR43418:SF7">
    <property type="entry name" value="CARBAMOYL-PHOSPHATE SYNTHASE SMALL CHAIN"/>
    <property type="match status" value="1"/>
</dbReference>
<dbReference type="NCBIfam" id="TIGR01368">
    <property type="entry name" value="CPSaseIIsmall"/>
    <property type="match status" value="1"/>
</dbReference>
<dbReference type="CDD" id="cd01744">
    <property type="entry name" value="GATase1_CPSase"/>
    <property type="match status" value="1"/>
</dbReference>
<dbReference type="SUPFAM" id="SSF52317">
    <property type="entry name" value="Class I glutamine amidotransferase-like"/>
    <property type="match status" value="1"/>
</dbReference>
<dbReference type="Proteomes" id="UP001596111">
    <property type="component" value="Unassembled WGS sequence"/>
</dbReference>
<dbReference type="HAMAP" id="MF_01209">
    <property type="entry name" value="CPSase_S_chain"/>
    <property type="match status" value="1"/>
</dbReference>
<keyword evidence="8" id="KW-0028">Amino-acid biosynthesis</keyword>
<evidence type="ECO:0000256" key="3">
    <source>
        <dbReference type="ARBA" id="ARBA00022598"/>
    </source>
</evidence>
<dbReference type="RefSeq" id="WP_377329453.1">
    <property type="nucleotide sequence ID" value="NZ_JBHSNG010000027.1"/>
</dbReference>
<evidence type="ECO:0000256" key="8">
    <source>
        <dbReference type="HAMAP-Rule" id="MF_01209"/>
    </source>
</evidence>
<dbReference type="PROSITE" id="PS51273">
    <property type="entry name" value="GATASE_TYPE_1"/>
    <property type="match status" value="1"/>
</dbReference>
<keyword evidence="8" id="KW-0665">Pyrimidine biosynthesis</keyword>
<gene>
    <name evidence="8 10" type="primary">carA</name>
    <name evidence="10" type="ORF">ACFPPB_17500</name>
</gene>
<evidence type="ECO:0000313" key="11">
    <source>
        <dbReference type="Proteomes" id="UP001596111"/>
    </source>
</evidence>
<dbReference type="EC" id="6.3.5.5" evidence="8"/>
<organism evidence="10 11">
    <name type="scientific">Rhodanobacter terrae</name>
    <dbReference type="NCBI Taxonomy" id="418647"/>
    <lineage>
        <taxon>Bacteria</taxon>
        <taxon>Pseudomonadati</taxon>
        <taxon>Pseudomonadota</taxon>
        <taxon>Gammaproteobacteria</taxon>
        <taxon>Lysobacterales</taxon>
        <taxon>Rhodanobacteraceae</taxon>
        <taxon>Rhodanobacter</taxon>
    </lineage>
</organism>
<evidence type="ECO:0000256" key="1">
    <source>
        <dbReference type="ARBA" id="ARBA00005077"/>
    </source>
</evidence>
<dbReference type="InterPro" id="IPR036480">
    <property type="entry name" value="CarbP_synth_ssu_N_sf"/>
</dbReference>
<dbReference type="Pfam" id="PF00117">
    <property type="entry name" value="GATase"/>
    <property type="match status" value="1"/>
</dbReference>
<comment type="pathway">
    <text evidence="1 8">Amino-acid biosynthesis; L-arginine biosynthesis; carbamoyl phosphate from bicarbonate: step 1/1.</text>
</comment>
<dbReference type="Gene3D" id="3.50.30.20">
    <property type="entry name" value="Carbamoyl-phosphate synthase small subunit, N-terminal domain"/>
    <property type="match status" value="1"/>
</dbReference>
<comment type="function">
    <text evidence="8">Small subunit of the glutamine-dependent carbamoyl phosphate synthetase (CPSase). CPSase catalyzes the formation of carbamoyl phosphate from the ammonia moiety of glutamine, carbonate, and phosphate donated by ATP, constituting the first step of 2 biosynthetic pathways, one leading to arginine and/or urea and the other to pyrimidine nucleotides. The small subunit (glutamine amidotransferase) binds and cleaves glutamine to supply the large subunit with the substrate ammonia.</text>
</comment>
<dbReference type="InterPro" id="IPR050472">
    <property type="entry name" value="Anth_synth/Amidotransfase"/>
</dbReference>
<comment type="caution">
    <text evidence="10">The sequence shown here is derived from an EMBL/GenBank/DDBJ whole genome shotgun (WGS) entry which is preliminary data.</text>
</comment>
<keyword evidence="4 8" id="KW-0547">Nucleotide-binding</keyword>
<feature type="binding site" evidence="8">
    <location>
        <position position="270"/>
    </location>
    <ligand>
        <name>L-glutamine</name>
        <dbReference type="ChEBI" id="CHEBI:58359"/>
    </ligand>
</feature>
<feature type="binding site" evidence="8">
    <location>
        <position position="267"/>
    </location>
    <ligand>
        <name>L-glutamine</name>
        <dbReference type="ChEBI" id="CHEBI:58359"/>
    </ligand>
</feature>
<sequence>MPIPALLALEDGSVFHGHAVGAIGETVGEVVFNTAMTGYQEILTDPSYSRQIVTLTYPHIGNTGVNAEDVESTAVHAAGLIVRDVPRRASNWRNNESLPDYLKRHGTVAIAGIDTRRLTRILRHKGALAGCVMAGEQVDAETALAKARAFPGLNGMDLAKVVSTAKPYVWKQGIYDLDRTAFNQPATRFKVVAYDFGIKLNILRLLAEQGCEVTVVPAQTPAAEVLAMQPDGVLLSNGPGDPAACDYAIAATRELLDAKIPLFGICLGHQLMGLALGAKTLKMKFGHHGANHPVKDHDDGRVLITSQNHGFAVDPATLPANVRATHSSLFDGSLQGFALTDRPAFCFQGHPEASPGPLDIGYLFKRFAALMQEAR</sequence>
<evidence type="ECO:0000256" key="5">
    <source>
        <dbReference type="ARBA" id="ARBA00022840"/>
    </source>
</evidence>
<dbReference type="InterPro" id="IPR029062">
    <property type="entry name" value="Class_I_gatase-like"/>
</dbReference>
<comment type="subunit">
    <text evidence="8">Composed of two chains; the small (or glutamine) chain promotes the hydrolysis of glutamine to ammonia, which is used by the large (or ammonia) chain to synthesize carbamoyl phosphate. Tetramer of heterodimers (alpha,beta)4.</text>
</comment>
<dbReference type="InterPro" id="IPR035686">
    <property type="entry name" value="CPSase_GATase1"/>
</dbReference>
<comment type="catalytic activity">
    <reaction evidence="7 8">
        <text>hydrogencarbonate + L-glutamine + 2 ATP + H2O = carbamoyl phosphate + L-glutamate + 2 ADP + phosphate + 2 H(+)</text>
        <dbReference type="Rhea" id="RHEA:18633"/>
        <dbReference type="ChEBI" id="CHEBI:15377"/>
        <dbReference type="ChEBI" id="CHEBI:15378"/>
        <dbReference type="ChEBI" id="CHEBI:17544"/>
        <dbReference type="ChEBI" id="CHEBI:29985"/>
        <dbReference type="ChEBI" id="CHEBI:30616"/>
        <dbReference type="ChEBI" id="CHEBI:43474"/>
        <dbReference type="ChEBI" id="CHEBI:58228"/>
        <dbReference type="ChEBI" id="CHEBI:58359"/>
        <dbReference type="ChEBI" id="CHEBI:456216"/>
        <dbReference type="EC" id="6.3.5.5"/>
    </reaction>
</comment>
<dbReference type="GO" id="GO:0004088">
    <property type="term" value="F:carbamoyl-phosphate synthase (glutamine-hydrolyzing) activity"/>
    <property type="evidence" value="ECO:0007669"/>
    <property type="project" value="UniProtKB-EC"/>
</dbReference>
<dbReference type="PRINTS" id="PR00096">
    <property type="entry name" value="GATASE"/>
</dbReference>
<feature type="binding site" evidence="8">
    <location>
        <position position="308"/>
    </location>
    <ligand>
        <name>L-glutamine</name>
        <dbReference type="ChEBI" id="CHEBI:58359"/>
    </ligand>
</feature>
<protein>
    <recommendedName>
        <fullName evidence="8">Carbamoyl phosphate synthase small chain</fullName>
        <ecNumber evidence="8">6.3.5.5</ecNumber>
    </recommendedName>
    <alternativeName>
        <fullName evidence="8">Carbamoyl phosphate synthetase glutamine chain</fullName>
    </alternativeName>
</protein>
<evidence type="ECO:0000313" key="10">
    <source>
        <dbReference type="EMBL" id="MFC5582914.1"/>
    </source>
</evidence>
<keyword evidence="6 8" id="KW-0315">Glutamine amidotransferase</keyword>
<reference evidence="11" key="1">
    <citation type="journal article" date="2019" name="Int. J. Syst. Evol. Microbiol.">
        <title>The Global Catalogue of Microorganisms (GCM) 10K type strain sequencing project: providing services to taxonomists for standard genome sequencing and annotation.</title>
        <authorList>
            <consortium name="The Broad Institute Genomics Platform"/>
            <consortium name="The Broad Institute Genome Sequencing Center for Infectious Disease"/>
            <person name="Wu L."/>
            <person name="Ma J."/>
        </authorList>
    </citation>
    <scope>NUCLEOTIDE SEQUENCE [LARGE SCALE GENOMIC DNA]</scope>
    <source>
        <strain evidence="11">CGMCC 1.13587</strain>
    </source>
</reference>
<dbReference type="Gene3D" id="3.40.50.880">
    <property type="match status" value="1"/>
</dbReference>
<keyword evidence="8" id="KW-0055">Arginine biosynthesis</keyword>
<comment type="pathway">
    <text evidence="8">Pyrimidine metabolism; UMP biosynthesis via de novo pathway; (S)-dihydroorotate from bicarbonate: step 1/3.</text>
</comment>
<feature type="active site" description="Nucleophile" evidence="8">
    <location>
        <position position="266"/>
    </location>
</feature>
<dbReference type="Pfam" id="PF00988">
    <property type="entry name" value="CPSase_sm_chain"/>
    <property type="match status" value="1"/>
</dbReference>
<keyword evidence="11" id="KW-1185">Reference proteome</keyword>
<dbReference type="InterPro" id="IPR006274">
    <property type="entry name" value="CarbamoylP_synth_ssu"/>
</dbReference>
<dbReference type="EMBL" id="JBHSNG010000027">
    <property type="protein sequence ID" value="MFC5582914.1"/>
    <property type="molecule type" value="Genomic_DNA"/>
</dbReference>
<dbReference type="SMART" id="SM01097">
    <property type="entry name" value="CPSase_sm_chain"/>
    <property type="match status" value="1"/>
</dbReference>
<accession>A0ABW0T2X5</accession>
<feature type="binding site" evidence="8">
    <location>
        <position position="240"/>
    </location>
    <ligand>
        <name>L-glutamine</name>
        <dbReference type="ChEBI" id="CHEBI:58359"/>
    </ligand>
</feature>
<feature type="binding site" evidence="8">
    <location>
        <position position="311"/>
    </location>
    <ligand>
        <name>L-glutamine</name>
        <dbReference type="ChEBI" id="CHEBI:58359"/>
    </ligand>
</feature>
<comment type="catalytic activity">
    <reaction evidence="8">
        <text>L-glutamine + H2O = L-glutamate + NH4(+)</text>
        <dbReference type="Rhea" id="RHEA:15889"/>
        <dbReference type="ChEBI" id="CHEBI:15377"/>
        <dbReference type="ChEBI" id="CHEBI:28938"/>
        <dbReference type="ChEBI" id="CHEBI:29985"/>
        <dbReference type="ChEBI" id="CHEBI:58359"/>
    </reaction>
</comment>
<dbReference type="PRINTS" id="PR00099">
    <property type="entry name" value="CPSGATASE"/>
</dbReference>
<dbReference type="SUPFAM" id="SSF52021">
    <property type="entry name" value="Carbamoyl phosphate synthetase, small subunit N-terminal domain"/>
    <property type="match status" value="1"/>
</dbReference>
<feature type="binding site" evidence="8">
    <location>
        <position position="238"/>
    </location>
    <ligand>
        <name>L-glutamine</name>
        <dbReference type="ChEBI" id="CHEBI:58359"/>
    </ligand>
</feature>
<comment type="similarity">
    <text evidence="2 8">Belongs to the CarA family.</text>
</comment>
<evidence type="ECO:0000256" key="7">
    <source>
        <dbReference type="ARBA" id="ARBA00048816"/>
    </source>
</evidence>
<keyword evidence="5 8" id="KW-0067">ATP-binding</keyword>
<name>A0ABW0T2X5_9GAMM</name>
<dbReference type="NCBIfam" id="NF009475">
    <property type="entry name" value="PRK12838.1"/>
    <property type="match status" value="1"/>
</dbReference>
<dbReference type="InterPro" id="IPR017926">
    <property type="entry name" value="GATASE"/>
</dbReference>
<feature type="binding site" evidence="8">
    <location>
        <position position="310"/>
    </location>
    <ligand>
        <name>L-glutamine</name>
        <dbReference type="ChEBI" id="CHEBI:58359"/>
    </ligand>
</feature>
<dbReference type="PANTHER" id="PTHR43418">
    <property type="entry name" value="MULTIFUNCTIONAL TRYPTOPHAN BIOSYNTHESIS PROTEIN-RELATED"/>
    <property type="match status" value="1"/>
</dbReference>
<feature type="region of interest" description="CPSase" evidence="8">
    <location>
        <begin position="1"/>
        <end position="189"/>
    </location>
</feature>
<evidence type="ECO:0000256" key="4">
    <source>
        <dbReference type="ARBA" id="ARBA00022741"/>
    </source>
</evidence>
<dbReference type="InterPro" id="IPR002474">
    <property type="entry name" value="CarbamoylP_synth_ssu_N"/>
</dbReference>
<feature type="active site" evidence="8">
    <location>
        <position position="350"/>
    </location>
</feature>
<evidence type="ECO:0000259" key="9">
    <source>
        <dbReference type="SMART" id="SM01097"/>
    </source>
</evidence>